<evidence type="ECO:0000313" key="2">
    <source>
        <dbReference type="EMBL" id="UNK45598.1"/>
    </source>
</evidence>
<gene>
    <name evidence="2" type="ORF">MNQ99_17035</name>
</gene>
<sequence length="354" mass="37723">MTATNPQPFRLGFLAFVGHSGIGGGRSRGLDEGLELFELAEELGYDVGYVRHRHLEHYVSAPLPFLTAAAQRTSRIRVGTSVTPIRFEDPVRLAEEAGTVDLLTGGRLELGLSSGYSNNEGTFSQAYGSIDGSLRAVVDERVQRFLHAVEGRTVAVADEQVPFAKAGTGLSVQPVSPGLRGRIAYGAGSLASAERTGRQGLGLQLSTLNTEVTALSFEEAQQACIEAYRAEHAKASGWRSHASVSRQIAPYTNAKEQAELQWLLDRDAQRQGGNSDLPFQFGRVAAGSGEQVAAALAADVALAAADELVIALPFDYPASVVRRILTVAARDIAPALGWQPADREALGRELSQEA</sequence>
<dbReference type="InterPro" id="IPR011251">
    <property type="entry name" value="Luciferase-like_dom"/>
</dbReference>
<dbReference type="PANTHER" id="PTHR30137:SF15">
    <property type="entry name" value="BLL6902 PROTEIN"/>
    <property type="match status" value="1"/>
</dbReference>
<dbReference type="InterPro" id="IPR036661">
    <property type="entry name" value="Luciferase-like_sf"/>
</dbReference>
<dbReference type="EMBL" id="CP093326">
    <property type="protein sequence ID" value="UNK45598.1"/>
    <property type="molecule type" value="Genomic_DNA"/>
</dbReference>
<proteinExistence type="predicted"/>
<evidence type="ECO:0000313" key="3">
    <source>
        <dbReference type="Proteomes" id="UP000829069"/>
    </source>
</evidence>
<dbReference type="Gene3D" id="3.20.20.30">
    <property type="entry name" value="Luciferase-like domain"/>
    <property type="match status" value="1"/>
</dbReference>
<protein>
    <submittedName>
        <fullName evidence="2">LLM class flavin-dependent oxidoreductase</fullName>
    </submittedName>
</protein>
<organism evidence="2 3">
    <name type="scientific">Arthrobacter sulfonylureivorans</name>
    <dbReference type="NCBI Taxonomy" id="2486855"/>
    <lineage>
        <taxon>Bacteria</taxon>
        <taxon>Bacillati</taxon>
        <taxon>Actinomycetota</taxon>
        <taxon>Actinomycetes</taxon>
        <taxon>Micrococcales</taxon>
        <taxon>Micrococcaceae</taxon>
        <taxon>Arthrobacter</taxon>
    </lineage>
</organism>
<name>A0ABY3W5T3_9MICC</name>
<dbReference type="Proteomes" id="UP000829069">
    <property type="component" value="Chromosome"/>
</dbReference>
<keyword evidence="3" id="KW-1185">Reference proteome</keyword>
<reference evidence="2 3" key="1">
    <citation type="submission" date="2022-03" db="EMBL/GenBank/DDBJ databases">
        <title>Isotopic signatures of nitrous oxide derived from detoxification processes.</title>
        <authorList>
            <person name="Behrendt U."/>
            <person name="Buchen C."/>
            <person name="Well R."/>
            <person name="Ulrich A."/>
            <person name="Rohe L."/>
            <person name="Kolb S."/>
            <person name="Schloter M."/>
            <person name="Horn M.A."/>
            <person name="Augustin J."/>
        </authorList>
    </citation>
    <scope>NUCLEOTIDE SEQUENCE [LARGE SCALE GENOMIC DNA]</scope>
    <source>
        <strain evidence="2 3">S4-C24</strain>
    </source>
</reference>
<dbReference type="InterPro" id="IPR050766">
    <property type="entry name" value="Bact_Lucif_Oxidored"/>
</dbReference>
<dbReference type="PANTHER" id="PTHR30137">
    <property type="entry name" value="LUCIFERASE-LIKE MONOOXYGENASE"/>
    <property type="match status" value="1"/>
</dbReference>
<accession>A0ABY3W5T3</accession>
<dbReference type="Pfam" id="PF00296">
    <property type="entry name" value="Bac_luciferase"/>
    <property type="match status" value="1"/>
</dbReference>
<evidence type="ECO:0000259" key="1">
    <source>
        <dbReference type="Pfam" id="PF00296"/>
    </source>
</evidence>
<dbReference type="RefSeq" id="WP_241913790.1">
    <property type="nucleotide sequence ID" value="NZ_CP093326.1"/>
</dbReference>
<dbReference type="SUPFAM" id="SSF51679">
    <property type="entry name" value="Bacterial luciferase-like"/>
    <property type="match status" value="1"/>
</dbReference>
<feature type="domain" description="Luciferase-like" evidence="1">
    <location>
        <begin position="11"/>
        <end position="247"/>
    </location>
</feature>